<dbReference type="InterPro" id="IPR000835">
    <property type="entry name" value="HTH_MarR-typ"/>
</dbReference>
<feature type="domain" description="ATPase" evidence="1">
    <location>
        <begin position="8"/>
        <end position="210"/>
    </location>
</feature>
<protein>
    <recommendedName>
        <fullName evidence="6">ATPase domain-containing protein</fullName>
    </recommendedName>
</protein>
<dbReference type="InterPro" id="IPR004256">
    <property type="entry name" value="DUF234"/>
</dbReference>
<dbReference type="STRING" id="445975.COLSTE_02050"/>
<dbReference type="Pfam" id="PF12802">
    <property type="entry name" value="MarR_2"/>
    <property type="match status" value="1"/>
</dbReference>
<dbReference type="Pfam" id="PF01637">
    <property type="entry name" value="ATPase_2"/>
    <property type="match status" value="1"/>
</dbReference>
<dbReference type="Proteomes" id="UP000003560">
    <property type="component" value="Unassembled WGS sequence"/>
</dbReference>
<dbReference type="PANTHER" id="PTHR34704:SF1">
    <property type="entry name" value="ATPASE"/>
    <property type="match status" value="1"/>
</dbReference>
<dbReference type="PANTHER" id="PTHR34704">
    <property type="entry name" value="ATPASE"/>
    <property type="match status" value="1"/>
</dbReference>
<evidence type="ECO:0008006" key="6">
    <source>
        <dbReference type="Google" id="ProtNLM"/>
    </source>
</evidence>
<dbReference type="Gene3D" id="3.40.50.300">
    <property type="entry name" value="P-loop containing nucleotide triphosphate hydrolases"/>
    <property type="match status" value="1"/>
</dbReference>
<dbReference type="InterPro" id="IPR036388">
    <property type="entry name" value="WH-like_DNA-bd_sf"/>
</dbReference>
<dbReference type="EMBL" id="ABXJ01000123">
    <property type="protein sequence ID" value="EEA89773.1"/>
    <property type="molecule type" value="Genomic_DNA"/>
</dbReference>
<feature type="domain" description="DUF234" evidence="2">
    <location>
        <begin position="319"/>
        <end position="422"/>
    </location>
</feature>
<dbReference type="InterPro" id="IPR011991">
    <property type="entry name" value="ArsR-like_HTH"/>
</dbReference>
<dbReference type="eggNOG" id="COG1672">
    <property type="taxonomic scope" value="Bacteria"/>
</dbReference>
<gene>
    <name evidence="4" type="ORF">COLSTE_02050</name>
</gene>
<sequence>MLKEFSMFIGREAELKSLENLYGKEGFQMLVLYGRRRIGKTALLSHFCKGKRTLFFTAEQKNDTDNLRSFSRAIWSFFGERDDNPTFDSWANALGYLADHCPRDERTVFVFDEFPYAAAANPSLPSTLQIAIDHTFKRSNLMLALCGSNEGFMESEVLGYKSPLYGRRTSQIRLKPFDYQDTARLLGGYSPEEHAAYYAVFGGTPYYLEQIDRSLPFAENVQRLMFDISGILYAEPQMLIRQELREPATYTSVLDAIGSGATHPKQIAERAGIDPAAVSNYLSALVRLGLVTREVPFGEDPSRSRKGLYYLSDPFFSYWYRFVSPYIGAIEAGLGEAAAKIATQGDGFSTYVGTQFEDICRQWLTNQARAGNLPFLPLEIGRWWGTDPSIRERVDIDVVAGNKTSGHLCVGECKYRSRFNESEAIQTLEHRATLIPGFKQTHHVLFMKGEPSSETSRKAGDRLDLSIVTLADIYLDVTEQ</sequence>
<dbReference type="SUPFAM" id="SSF46785">
    <property type="entry name" value="Winged helix' DNA-binding domain"/>
    <property type="match status" value="1"/>
</dbReference>
<dbReference type="InterPro" id="IPR036390">
    <property type="entry name" value="WH_DNA-bd_sf"/>
</dbReference>
<comment type="caution">
    <text evidence="4">The sequence shown here is derived from an EMBL/GenBank/DDBJ whole genome shotgun (WGS) entry which is preliminary data.</text>
</comment>
<organism evidence="4 5">
    <name type="scientific">Collinsella stercoris DSM 13279</name>
    <dbReference type="NCBI Taxonomy" id="445975"/>
    <lineage>
        <taxon>Bacteria</taxon>
        <taxon>Bacillati</taxon>
        <taxon>Actinomycetota</taxon>
        <taxon>Coriobacteriia</taxon>
        <taxon>Coriobacteriales</taxon>
        <taxon>Coriobacteriaceae</taxon>
        <taxon>Collinsella</taxon>
    </lineage>
</organism>
<dbReference type="AlphaFoldDB" id="B6GD72"/>
<dbReference type="GO" id="GO:0006355">
    <property type="term" value="P:regulation of DNA-templated transcription"/>
    <property type="evidence" value="ECO:0007669"/>
    <property type="project" value="InterPro"/>
</dbReference>
<name>B6GD72_9ACTN</name>
<evidence type="ECO:0000259" key="2">
    <source>
        <dbReference type="Pfam" id="PF03008"/>
    </source>
</evidence>
<dbReference type="SUPFAM" id="SSF52540">
    <property type="entry name" value="P-loop containing nucleoside triphosphate hydrolases"/>
    <property type="match status" value="1"/>
</dbReference>
<reference evidence="4 5" key="1">
    <citation type="submission" date="2008-10" db="EMBL/GenBank/DDBJ databases">
        <title>Draft genome sequence of Collinsella stercoris (DSM 13279).</title>
        <authorList>
            <person name="Sudarsanam P."/>
            <person name="Ley R."/>
            <person name="Guruge J."/>
            <person name="Turnbaugh P.J."/>
            <person name="Mahowald M."/>
            <person name="Liep D."/>
            <person name="Gordon J."/>
        </authorList>
    </citation>
    <scope>NUCLEOTIDE SEQUENCE [LARGE SCALE GENOMIC DNA]</scope>
    <source>
        <strain evidence="4 5">DSM 13279</strain>
    </source>
</reference>
<dbReference type="Gene3D" id="1.10.10.10">
    <property type="entry name" value="Winged helix-like DNA-binding domain superfamily/Winged helix DNA-binding domain"/>
    <property type="match status" value="1"/>
</dbReference>
<dbReference type="Pfam" id="PF03008">
    <property type="entry name" value="DUF234"/>
    <property type="match status" value="1"/>
</dbReference>
<reference evidence="4 5" key="2">
    <citation type="submission" date="2008-10" db="EMBL/GenBank/DDBJ databases">
        <authorList>
            <person name="Fulton L."/>
            <person name="Clifton S."/>
            <person name="Fulton B."/>
            <person name="Xu J."/>
            <person name="Minx P."/>
            <person name="Pepin K.H."/>
            <person name="Johnson M."/>
            <person name="Thiruvilangam P."/>
            <person name="Bhonagiri V."/>
            <person name="Nash W.E."/>
            <person name="Mardis E.R."/>
            <person name="Wilson R.K."/>
        </authorList>
    </citation>
    <scope>NUCLEOTIDE SEQUENCE [LARGE SCALE GENOMIC DNA]</scope>
    <source>
        <strain evidence="4 5">DSM 13279</strain>
    </source>
</reference>
<dbReference type="CDD" id="cd00090">
    <property type="entry name" value="HTH_ARSR"/>
    <property type="match status" value="1"/>
</dbReference>
<dbReference type="GO" id="GO:0005524">
    <property type="term" value="F:ATP binding"/>
    <property type="evidence" value="ECO:0007669"/>
    <property type="project" value="InterPro"/>
</dbReference>
<evidence type="ECO:0000313" key="4">
    <source>
        <dbReference type="EMBL" id="EEA89773.1"/>
    </source>
</evidence>
<proteinExistence type="predicted"/>
<feature type="domain" description="HTH marR-type" evidence="3">
    <location>
        <begin position="249"/>
        <end position="294"/>
    </location>
</feature>
<dbReference type="GO" id="GO:0003677">
    <property type="term" value="F:DNA binding"/>
    <property type="evidence" value="ECO:0007669"/>
    <property type="project" value="InterPro"/>
</dbReference>
<keyword evidence="5" id="KW-1185">Reference proteome</keyword>
<dbReference type="InterPro" id="IPR011579">
    <property type="entry name" value="ATPase_dom"/>
</dbReference>
<evidence type="ECO:0000259" key="1">
    <source>
        <dbReference type="Pfam" id="PF01637"/>
    </source>
</evidence>
<evidence type="ECO:0000313" key="5">
    <source>
        <dbReference type="Proteomes" id="UP000003560"/>
    </source>
</evidence>
<evidence type="ECO:0000259" key="3">
    <source>
        <dbReference type="Pfam" id="PF12802"/>
    </source>
</evidence>
<dbReference type="HOGENOM" id="CLU_041137_3_0_11"/>
<dbReference type="InterPro" id="IPR027417">
    <property type="entry name" value="P-loop_NTPase"/>
</dbReference>
<accession>B6GD72</accession>